<dbReference type="CDD" id="cd01043">
    <property type="entry name" value="DPS"/>
    <property type="match status" value="1"/>
</dbReference>
<dbReference type="PRINTS" id="PR01346">
    <property type="entry name" value="HELNAPAPROT"/>
</dbReference>
<name>A0ABS2HCV4_9BACL</name>
<gene>
    <name evidence="4" type="ORF">IM700_018775</name>
</gene>
<dbReference type="PANTHER" id="PTHR42932:SF1">
    <property type="entry name" value="GENERAL STRESS PROTEIN 20U"/>
    <property type="match status" value="1"/>
</dbReference>
<dbReference type="InterPro" id="IPR008331">
    <property type="entry name" value="Ferritin_DPS_dom"/>
</dbReference>
<dbReference type="SUPFAM" id="SSF47240">
    <property type="entry name" value="Ferritin-like"/>
    <property type="match status" value="1"/>
</dbReference>
<dbReference type="InterPro" id="IPR009078">
    <property type="entry name" value="Ferritin-like_SF"/>
</dbReference>
<comment type="similarity">
    <text evidence="1 2">Belongs to the Dps family.</text>
</comment>
<organism evidence="4 5">
    <name type="scientific">Paenibacillus rhizolycopersici</name>
    <dbReference type="NCBI Taxonomy" id="2780073"/>
    <lineage>
        <taxon>Bacteria</taxon>
        <taxon>Bacillati</taxon>
        <taxon>Bacillota</taxon>
        <taxon>Bacilli</taxon>
        <taxon>Bacillales</taxon>
        <taxon>Paenibacillaceae</taxon>
        <taxon>Paenibacillus</taxon>
    </lineage>
</organism>
<dbReference type="Pfam" id="PF00210">
    <property type="entry name" value="Ferritin"/>
    <property type="match status" value="1"/>
</dbReference>
<dbReference type="InterPro" id="IPR012347">
    <property type="entry name" value="Ferritin-like"/>
</dbReference>
<dbReference type="RefSeq" id="WP_193418286.1">
    <property type="nucleotide sequence ID" value="NZ_JADCNN020000021.1"/>
</dbReference>
<proteinExistence type="inferred from homology"/>
<dbReference type="Proteomes" id="UP001516620">
    <property type="component" value="Unassembled WGS sequence"/>
</dbReference>
<evidence type="ECO:0000313" key="4">
    <source>
        <dbReference type="EMBL" id="MBM6997710.1"/>
    </source>
</evidence>
<evidence type="ECO:0000259" key="3">
    <source>
        <dbReference type="Pfam" id="PF00210"/>
    </source>
</evidence>
<dbReference type="PIRSF" id="PIRSF005900">
    <property type="entry name" value="Dps"/>
    <property type="match status" value="1"/>
</dbReference>
<dbReference type="PANTHER" id="PTHR42932">
    <property type="entry name" value="GENERAL STRESS PROTEIN 20U"/>
    <property type="match status" value="1"/>
</dbReference>
<sequence>MANSETKSTGKTKKSSLEQLLNEQVANLNVLYVKLHNYHWYVKERDFFRLHAKFEELYNEVSEQMDAVAERMLTLKWNPAATLKEYLELATIQEAGGKEEPQAMVQHVLEDLATLTEAYNEGIALADKAEDHATSDLLTGYVGSLEKQMWMLRAYLG</sequence>
<protein>
    <submittedName>
        <fullName evidence="4">DNA starvation/stationary phase protection protein</fullName>
    </submittedName>
</protein>
<evidence type="ECO:0000256" key="1">
    <source>
        <dbReference type="ARBA" id="ARBA00009497"/>
    </source>
</evidence>
<dbReference type="Gene3D" id="1.20.1260.10">
    <property type="match status" value="1"/>
</dbReference>
<evidence type="ECO:0000256" key="2">
    <source>
        <dbReference type="RuleBase" id="RU003875"/>
    </source>
</evidence>
<reference evidence="4 5" key="1">
    <citation type="submission" date="2021-01" db="EMBL/GenBank/DDBJ databases">
        <title>Paenibacillus sp.nov. isolated from the rhizosphere soil of tomato plant.</title>
        <authorList>
            <person name="Thin K.K."/>
            <person name="Zhang X."/>
            <person name="He S."/>
        </authorList>
    </citation>
    <scope>NUCLEOTIDE SEQUENCE [LARGE SCALE GENOMIC DNA]</scope>
    <source>
        <strain evidence="4 5">DXFW5</strain>
    </source>
</reference>
<evidence type="ECO:0000313" key="5">
    <source>
        <dbReference type="Proteomes" id="UP001516620"/>
    </source>
</evidence>
<dbReference type="EMBL" id="JADCNN020000021">
    <property type="protein sequence ID" value="MBM6997710.1"/>
    <property type="molecule type" value="Genomic_DNA"/>
</dbReference>
<comment type="caution">
    <text evidence="4">The sequence shown here is derived from an EMBL/GenBank/DDBJ whole genome shotgun (WGS) entry which is preliminary data.</text>
</comment>
<accession>A0ABS2HCV4</accession>
<feature type="domain" description="Ferritin/DPS" evidence="3">
    <location>
        <begin position="19"/>
        <end position="157"/>
    </location>
</feature>
<dbReference type="InterPro" id="IPR002177">
    <property type="entry name" value="DPS_DNA-bd"/>
</dbReference>
<keyword evidence="5" id="KW-1185">Reference proteome</keyword>